<dbReference type="Gene3D" id="3.40.50.1240">
    <property type="entry name" value="Phosphoglycerate mutase-like"/>
    <property type="match status" value="1"/>
</dbReference>
<keyword evidence="2" id="KW-1185">Reference proteome</keyword>
<evidence type="ECO:0000313" key="1">
    <source>
        <dbReference type="EMBL" id="WED56550.1"/>
    </source>
</evidence>
<dbReference type="EMBL" id="CP109617">
    <property type="protein sequence ID" value="WED56550.1"/>
    <property type="molecule type" value="Genomic_DNA"/>
</dbReference>
<dbReference type="Pfam" id="PF00300">
    <property type="entry name" value="His_Phos_1"/>
    <property type="match status" value="1"/>
</dbReference>
<dbReference type="SMART" id="SM00855">
    <property type="entry name" value="PGAM"/>
    <property type="match status" value="1"/>
</dbReference>
<dbReference type="InterPro" id="IPR050275">
    <property type="entry name" value="PGM_Phosphatase"/>
</dbReference>
<reference evidence="1 2" key="1">
    <citation type="submission" date="2022-10" db="EMBL/GenBank/DDBJ databases">
        <title>Complete genome sequence of Exiguobacterium profundum TSS-3 isolated from an extremely saline-alkaline spring located in Ixtapa, Chiapas-Mexico.</title>
        <authorList>
            <person name="Rincon-Rosales R."/>
            <person name="Rogel M.A."/>
            <person name="Rincon-Molina C.I."/>
            <person name="Guerrero G."/>
            <person name="Manzano-Gomez L.A."/>
            <person name="Lopez-Lopez A."/>
            <person name="Rincon Molina F.A."/>
            <person name="Martinez-Romero E."/>
        </authorList>
    </citation>
    <scope>NUCLEOTIDE SEQUENCE [LARGE SCALE GENOMIC DNA]</scope>
    <source>
        <strain evidence="1 2">TSS-3</strain>
    </source>
</reference>
<organism evidence="1 2">
    <name type="scientific">Exiguobacterium profundum</name>
    <dbReference type="NCBI Taxonomy" id="307643"/>
    <lineage>
        <taxon>Bacteria</taxon>
        <taxon>Bacillati</taxon>
        <taxon>Bacillota</taxon>
        <taxon>Bacilli</taxon>
        <taxon>Bacillales</taxon>
        <taxon>Bacillales Family XII. Incertae Sedis</taxon>
        <taxon>Exiguobacterium</taxon>
    </lineage>
</organism>
<dbReference type="PANTHER" id="PTHR48100">
    <property type="entry name" value="BROAD-SPECIFICITY PHOSPHATASE YOR283W-RELATED"/>
    <property type="match status" value="1"/>
</dbReference>
<gene>
    <name evidence="1" type="ORF">OE059_06760</name>
</gene>
<proteinExistence type="predicted"/>
<evidence type="ECO:0000313" key="2">
    <source>
        <dbReference type="Proteomes" id="UP001219957"/>
    </source>
</evidence>
<dbReference type="InterPro" id="IPR013078">
    <property type="entry name" value="His_Pase_superF_clade-1"/>
</dbReference>
<name>A0ABY8B3C7_9BACL</name>
<dbReference type="Proteomes" id="UP001219957">
    <property type="component" value="Chromosome"/>
</dbReference>
<dbReference type="PANTHER" id="PTHR48100:SF59">
    <property type="entry name" value="ADENOSYLCOBALAMIN_ALPHA-RIBAZOLE PHOSPHATASE"/>
    <property type="match status" value="1"/>
</dbReference>
<sequence>MTTIYFVRHAHSTYTPDEFARPLSEKGMHDVAEITNLLIDEGIDIVTSSPYKRAVQTVKGIADYLGQDVVVSDDLRERTLTSEPAKDFTSAMETVWENPAFAWEGGESNDQAQSRGVEALISLLSTYEGKKVVLGTHGNIMVLMLNYFDEQYGYEFWKELDMPDIYKATFENNTLMSVEKLYKPQG</sequence>
<accession>A0ABY8B3C7</accession>
<dbReference type="SUPFAM" id="SSF53254">
    <property type="entry name" value="Phosphoglycerate mutase-like"/>
    <property type="match status" value="1"/>
</dbReference>
<dbReference type="InterPro" id="IPR029033">
    <property type="entry name" value="His_PPase_superfam"/>
</dbReference>
<protein>
    <submittedName>
        <fullName evidence="1">Histidine phosphatase family protein</fullName>
    </submittedName>
</protein>
<dbReference type="CDD" id="cd07067">
    <property type="entry name" value="HP_PGM_like"/>
    <property type="match status" value="1"/>
</dbReference>
<dbReference type="RefSeq" id="WP_078147036.1">
    <property type="nucleotide sequence ID" value="NZ_CP109617.1"/>
</dbReference>